<keyword evidence="4 5" id="KW-0539">Nucleus</keyword>
<dbReference type="Pfam" id="PF04097">
    <property type="entry name" value="Nic96"/>
    <property type="match status" value="1"/>
</dbReference>
<reference evidence="7" key="1">
    <citation type="submission" date="2025-08" db="UniProtKB">
        <authorList>
            <consortium name="RefSeq"/>
        </authorList>
    </citation>
    <scope>IDENTIFICATION</scope>
    <source>
        <tissue evidence="7">Whole sample</tissue>
    </source>
</reference>
<keyword evidence="3 5" id="KW-0906">Nuclear pore complex</keyword>
<proteinExistence type="inferred from homology"/>
<dbReference type="OrthoDB" id="1918363at2759"/>
<dbReference type="AlphaFoldDB" id="A0A8B8ETL9"/>
<evidence type="ECO:0000256" key="4">
    <source>
        <dbReference type="ARBA" id="ARBA00023242"/>
    </source>
</evidence>
<evidence type="ECO:0000313" key="7">
    <source>
        <dbReference type="RefSeq" id="XP_022343299.1"/>
    </source>
</evidence>
<dbReference type="GO" id="GO:0017056">
    <property type="term" value="F:structural constituent of nuclear pore"/>
    <property type="evidence" value="ECO:0007669"/>
    <property type="project" value="InterPro"/>
</dbReference>
<keyword evidence="5" id="KW-0813">Transport</keyword>
<dbReference type="GO" id="GO:0006606">
    <property type="term" value="P:protein import into nucleus"/>
    <property type="evidence" value="ECO:0007669"/>
    <property type="project" value="TreeGrafter"/>
</dbReference>
<accession>A0A8B8ETL9</accession>
<sequence>MRMRYRIFSHGGLFTHVKVKQEMETDIADFSDLQHQAEQLTAEFDTASDLPRVNRNIAQILEAGSRLLSKVAPISQDTTDVRASILLGTKGYDVPKISQKLEGLSASKTFEPLEPVKDTDIQSFLKNERENALLAIIEQTRKHTFEESERRHWECMENEWEREKQKILNTLRGMNQDTTDFQPEAESFAVDPVSMHGRSNLNNIEMAYARQVYMYNEQVLQGSIRPSLVDAFSDVATSLDDKPMMDLWEQVRYMVDVPLVSTNNVKDSRTDYRTQAAFVQKGREYLEQMYSKHIQSTIYSNLQQAQLGGIPSTYNQVKSYLNVRPPHIKGLEDGQVDGHPVWAMIYFCLRCGDLQAALQVTEKASHNLGDFPAFLREYVTDEDNRLSAASETRINLHYRRIIKNGNDPYKRAVFCVIGRCDPTEDHSEVADKIDDYLWIKLSQIQVDLDPSRQDGFTLQRLQSLLYEDFGESHFNAYQNPFLYFQILILTAQFEAAIEFMSRIDRLLCHAVHVALVLYELKMLLLPMSTQAQLLTKESSDEGPLRRLNFVRLITMYTRKFETTDPREALQYFYFLNNLRTSQGENLFMSCVSELVLETREFEMLLGKMEPDGTRRLGAIDKFHHDTQRIIELVARDTENKGMFEEAVMLYDLGEKHDKVLELLNRLISQVVSQPNTPQSSRDRLRSTALSIAKRYREGKNEGSRSNTSTFYLLLDLLTFFDYYHEGNVDEAFEVMKQLKLLPLTADVVEHKVNAFRHYTDEVRRCLPDILIATMNILHNQYKTPKNSAPRGGYSGQGRSEDGGRETYLNYLRSQARALIMFAGMLPYRLPGDTNARLVQIEVLMN</sequence>
<dbReference type="GO" id="GO:0016973">
    <property type="term" value="P:poly(A)+ mRNA export from nucleus"/>
    <property type="evidence" value="ECO:0007669"/>
    <property type="project" value="TreeGrafter"/>
</dbReference>
<dbReference type="InterPro" id="IPR007231">
    <property type="entry name" value="Nucleoporin_int_Nup93/Nic96"/>
</dbReference>
<evidence type="ECO:0000256" key="2">
    <source>
        <dbReference type="ARBA" id="ARBA00010186"/>
    </source>
</evidence>
<keyword evidence="5" id="KW-0653">Protein transport</keyword>
<evidence type="ECO:0000256" key="5">
    <source>
        <dbReference type="RuleBase" id="RU364035"/>
    </source>
</evidence>
<evidence type="ECO:0000256" key="1">
    <source>
        <dbReference type="ARBA" id="ARBA00004567"/>
    </source>
</evidence>
<comment type="similarity">
    <text evidence="2 5">Belongs to the nucleoporin interacting component (NIC) family.</text>
</comment>
<keyword evidence="5" id="KW-0811">Translocation</keyword>
<gene>
    <name evidence="7" type="primary">LOC111136615</name>
</gene>
<keyword evidence="5" id="KW-0509">mRNA transport</keyword>
<dbReference type="RefSeq" id="XP_022343299.1">
    <property type="nucleotide sequence ID" value="XM_022487591.1"/>
</dbReference>
<protein>
    <recommendedName>
        <fullName evidence="5">Nuclear pore protein</fullName>
    </recommendedName>
</protein>
<dbReference type="KEGG" id="cvn:111136615"/>
<name>A0A8B8ETL9_CRAVI</name>
<dbReference type="GO" id="GO:0005643">
    <property type="term" value="C:nuclear pore"/>
    <property type="evidence" value="ECO:0007669"/>
    <property type="project" value="UniProtKB-SubCell"/>
</dbReference>
<keyword evidence="5" id="KW-0472">Membrane</keyword>
<organism evidence="6 7">
    <name type="scientific">Crassostrea virginica</name>
    <name type="common">Eastern oyster</name>
    <dbReference type="NCBI Taxonomy" id="6565"/>
    <lineage>
        <taxon>Eukaryota</taxon>
        <taxon>Metazoa</taxon>
        <taxon>Spiralia</taxon>
        <taxon>Lophotrochozoa</taxon>
        <taxon>Mollusca</taxon>
        <taxon>Bivalvia</taxon>
        <taxon>Autobranchia</taxon>
        <taxon>Pteriomorphia</taxon>
        <taxon>Ostreida</taxon>
        <taxon>Ostreoidea</taxon>
        <taxon>Ostreidae</taxon>
        <taxon>Crassostrea</taxon>
    </lineage>
</organism>
<evidence type="ECO:0000313" key="6">
    <source>
        <dbReference type="Proteomes" id="UP000694844"/>
    </source>
</evidence>
<dbReference type="PANTHER" id="PTHR11225">
    <property type="entry name" value="NUCLEAR PORE COMPLEX PROTEIN NUP93 NUCLEOPORIN NUP93 DEAD EYE PROTEIN"/>
    <property type="match status" value="1"/>
</dbReference>
<comment type="subcellular location">
    <subcellularLocation>
        <location evidence="1 5">Nucleus</location>
        <location evidence="1 5">Nuclear pore complex</location>
    </subcellularLocation>
</comment>
<dbReference type="Proteomes" id="UP000694844">
    <property type="component" value="Chromosome 5"/>
</dbReference>
<keyword evidence="6" id="KW-1185">Reference proteome</keyword>
<dbReference type="GeneID" id="111136615"/>
<evidence type="ECO:0000256" key="3">
    <source>
        <dbReference type="ARBA" id="ARBA00023132"/>
    </source>
</evidence>
<dbReference type="PANTHER" id="PTHR11225:SF4">
    <property type="entry name" value="NUCLEAR PORE COMPLEX PROTEIN NUP93"/>
    <property type="match status" value="1"/>
</dbReference>